<evidence type="ECO:0000256" key="1">
    <source>
        <dbReference type="PROSITE-ProRule" id="PRU00169"/>
    </source>
</evidence>
<dbReference type="InterPro" id="IPR001789">
    <property type="entry name" value="Sig_transdc_resp-reg_receiver"/>
</dbReference>
<keyword evidence="5" id="KW-1185">Reference proteome</keyword>
<dbReference type="RefSeq" id="WP_214612405.1">
    <property type="nucleotide sequence ID" value="NZ_JACATN010000004.1"/>
</dbReference>
<dbReference type="PANTHER" id="PTHR37299">
    <property type="entry name" value="TRANSCRIPTIONAL REGULATOR-RELATED"/>
    <property type="match status" value="1"/>
</dbReference>
<dbReference type="InterPro" id="IPR007492">
    <property type="entry name" value="LytTR_DNA-bd_dom"/>
</dbReference>
<dbReference type="InterPro" id="IPR046947">
    <property type="entry name" value="LytR-like"/>
</dbReference>
<feature type="domain" description="Response regulatory" evidence="2">
    <location>
        <begin position="5"/>
        <end position="116"/>
    </location>
</feature>
<comment type="caution">
    <text evidence="4">The sequence shown here is derived from an EMBL/GenBank/DDBJ whole genome shotgun (WGS) entry which is preliminary data.</text>
</comment>
<dbReference type="SMART" id="SM00850">
    <property type="entry name" value="LytTR"/>
    <property type="match status" value="1"/>
</dbReference>
<keyword evidence="1" id="KW-0597">Phosphoprotein</keyword>
<evidence type="ECO:0000313" key="5">
    <source>
        <dbReference type="Proteomes" id="UP000740413"/>
    </source>
</evidence>
<dbReference type="InterPro" id="IPR011006">
    <property type="entry name" value="CheY-like_superfamily"/>
</dbReference>
<dbReference type="Gene3D" id="2.40.50.1020">
    <property type="entry name" value="LytTr DNA-binding domain"/>
    <property type="match status" value="1"/>
</dbReference>
<dbReference type="Gene3D" id="3.40.50.2300">
    <property type="match status" value="1"/>
</dbReference>
<reference evidence="4 5" key="1">
    <citation type="submission" date="2020-06" db="EMBL/GenBank/DDBJ databases">
        <authorList>
            <person name="Isaeva M.P."/>
            <person name="Chernysheva N.Y."/>
        </authorList>
    </citation>
    <scope>NUCLEOTIDE SEQUENCE [LARGE SCALE GENOMIC DNA]</scope>
    <source>
        <strain evidence="4 5">KMM 6746</strain>
    </source>
</reference>
<proteinExistence type="predicted"/>
<accession>A0ABS5WG39</accession>
<dbReference type="SUPFAM" id="SSF52172">
    <property type="entry name" value="CheY-like"/>
    <property type="match status" value="1"/>
</dbReference>
<feature type="modified residue" description="4-aspartylphosphate" evidence="1">
    <location>
        <position position="56"/>
    </location>
</feature>
<dbReference type="PANTHER" id="PTHR37299:SF1">
    <property type="entry name" value="STAGE 0 SPORULATION PROTEIN A HOMOLOG"/>
    <property type="match status" value="1"/>
</dbReference>
<dbReference type="Pfam" id="PF04397">
    <property type="entry name" value="LytTR"/>
    <property type="match status" value="1"/>
</dbReference>
<evidence type="ECO:0000259" key="2">
    <source>
        <dbReference type="PROSITE" id="PS50110"/>
    </source>
</evidence>
<evidence type="ECO:0000259" key="3">
    <source>
        <dbReference type="PROSITE" id="PS50930"/>
    </source>
</evidence>
<evidence type="ECO:0000313" key="4">
    <source>
        <dbReference type="EMBL" id="MBT2162354.1"/>
    </source>
</evidence>
<dbReference type="SMART" id="SM00448">
    <property type="entry name" value="REC"/>
    <property type="match status" value="1"/>
</dbReference>
<protein>
    <submittedName>
        <fullName evidence="4">Response regulator transcription factor</fullName>
    </submittedName>
</protein>
<dbReference type="PROSITE" id="PS50110">
    <property type="entry name" value="RESPONSE_REGULATORY"/>
    <property type="match status" value="1"/>
</dbReference>
<reference evidence="5" key="2">
    <citation type="submission" date="2023-07" db="EMBL/GenBank/DDBJ databases">
        <title>Zobellia barbeyronii sp. nov., a new marine flavobacterium, isolated from green and red algae.</title>
        <authorList>
            <person name="Nedashkovskaya O.I."/>
            <person name="Otstavnykh N."/>
            <person name="Zhukova N."/>
            <person name="Guzev K."/>
            <person name="Chausova V."/>
            <person name="Tekutyeva L."/>
            <person name="Mikhailov V."/>
            <person name="Isaeva M."/>
        </authorList>
    </citation>
    <scope>NUCLEOTIDE SEQUENCE [LARGE SCALE GENOMIC DNA]</scope>
    <source>
        <strain evidence="5">KMM 6746</strain>
    </source>
</reference>
<sequence length="231" mass="26604">MEPIKCIVVDDEELARGLLKAYINRLDFLTLIAEVANPLDALQIMKEERIDVLFLDIQMPEIKGTDFAKLVPEHTQVIFTTAYSEYALEGFELNALDYLLKPITFERFLAAVNKAKPKYEDVSPEKASSGKDSITVKSGYDLHKIKYEDILYIESDSEYVNFYLGDKKLMSLQSLKKLLDILPEDQFMRVHRSYIINRNKVTALKGRDIYIGDKEIPVSAQYFDAVKQELF</sequence>
<name>A0ABS5WG39_9FLAO</name>
<gene>
    <name evidence="4" type="ORF">HW347_13860</name>
</gene>
<dbReference type="EMBL" id="JACATN010000004">
    <property type="protein sequence ID" value="MBT2162354.1"/>
    <property type="molecule type" value="Genomic_DNA"/>
</dbReference>
<dbReference type="PROSITE" id="PS50930">
    <property type="entry name" value="HTH_LYTTR"/>
    <property type="match status" value="1"/>
</dbReference>
<organism evidence="4 5">
    <name type="scientific">Zobellia barbeyronii</name>
    <dbReference type="NCBI Taxonomy" id="2748009"/>
    <lineage>
        <taxon>Bacteria</taxon>
        <taxon>Pseudomonadati</taxon>
        <taxon>Bacteroidota</taxon>
        <taxon>Flavobacteriia</taxon>
        <taxon>Flavobacteriales</taxon>
        <taxon>Flavobacteriaceae</taxon>
        <taxon>Zobellia</taxon>
    </lineage>
</organism>
<dbReference type="Pfam" id="PF00072">
    <property type="entry name" value="Response_reg"/>
    <property type="match status" value="1"/>
</dbReference>
<feature type="domain" description="HTH LytTR-type" evidence="3">
    <location>
        <begin position="134"/>
        <end position="231"/>
    </location>
</feature>
<dbReference type="Proteomes" id="UP000740413">
    <property type="component" value="Unassembled WGS sequence"/>
</dbReference>